<feature type="transmembrane region" description="Helical" evidence="2">
    <location>
        <begin position="108"/>
        <end position="127"/>
    </location>
</feature>
<dbReference type="Proteomes" id="UP000637695">
    <property type="component" value="Unassembled WGS sequence"/>
</dbReference>
<sequence>MARPTRRERTPRGSRPKGGTGRGQVIDLNQWRARRKSKTIPFPAQPRFGVLDGIAAALAASAAVSALASCVPWRGGLGSVLFTWSIGTAGGLLSLASPPDRRVAKRMLTVFLASLLLSLVAAGVRLAW</sequence>
<dbReference type="AlphaFoldDB" id="A0A917JZM3"/>
<evidence type="ECO:0000256" key="2">
    <source>
        <dbReference type="SAM" id="Phobius"/>
    </source>
</evidence>
<evidence type="ECO:0000313" key="4">
    <source>
        <dbReference type="Proteomes" id="UP000637695"/>
    </source>
</evidence>
<feature type="transmembrane region" description="Helical" evidence="2">
    <location>
        <begin position="48"/>
        <end position="69"/>
    </location>
</feature>
<feature type="transmembrane region" description="Helical" evidence="2">
    <location>
        <begin position="75"/>
        <end position="96"/>
    </location>
</feature>
<evidence type="ECO:0000256" key="1">
    <source>
        <dbReference type="SAM" id="MobiDB-lite"/>
    </source>
</evidence>
<accession>A0A917JZM3</accession>
<feature type="region of interest" description="Disordered" evidence="1">
    <location>
        <begin position="1"/>
        <end position="28"/>
    </location>
</feature>
<comment type="caution">
    <text evidence="3">The sequence shown here is derived from an EMBL/GenBank/DDBJ whole genome shotgun (WGS) entry which is preliminary data.</text>
</comment>
<dbReference type="RefSeq" id="WP_188880456.1">
    <property type="nucleotide sequence ID" value="NZ_BMOY01000001.1"/>
</dbReference>
<feature type="compositionally biased region" description="Basic and acidic residues" evidence="1">
    <location>
        <begin position="1"/>
        <end position="11"/>
    </location>
</feature>
<name>A0A917JZM3_9BACL</name>
<gene>
    <name evidence="3" type="ORF">GCM10010885_00510</name>
</gene>
<reference evidence="3" key="1">
    <citation type="journal article" date="2014" name="Int. J. Syst. Evol. Microbiol.">
        <title>Complete genome sequence of Corynebacterium casei LMG S-19264T (=DSM 44701T), isolated from a smear-ripened cheese.</title>
        <authorList>
            <consortium name="US DOE Joint Genome Institute (JGI-PGF)"/>
            <person name="Walter F."/>
            <person name="Albersmeier A."/>
            <person name="Kalinowski J."/>
            <person name="Ruckert C."/>
        </authorList>
    </citation>
    <scope>NUCLEOTIDE SEQUENCE</scope>
    <source>
        <strain evidence="3">JCM 18487</strain>
    </source>
</reference>
<organism evidence="3 4">
    <name type="scientific">Alicyclobacillus cellulosilyticus</name>
    <dbReference type="NCBI Taxonomy" id="1003997"/>
    <lineage>
        <taxon>Bacteria</taxon>
        <taxon>Bacillati</taxon>
        <taxon>Bacillota</taxon>
        <taxon>Bacilli</taxon>
        <taxon>Bacillales</taxon>
        <taxon>Alicyclobacillaceae</taxon>
        <taxon>Alicyclobacillus</taxon>
    </lineage>
</organism>
<evidence type="ECO:0000313" key="3">
    <source>
        <dbReference type="EMBL" id="GGI94879.1"/>
    </source>
</evidence>
<keyword evidence="4" id="KW-1185">Reference proteome</keyword>
<protein>
    <submittedName>
        <fullName evidence="3">Uncharacterized protein</fullName>
    </submittedName>
</protein>
<keyword evidence="2" id="KW-0472">Membrane</keyword>
<keyword evidence="2" id="KW-0812">Transmembrane</keyword>
<keyword evidence="2" id="KW-1133">Transmembrane helix</keyword>
<dbReference type="EMBL" id="BMOY01000001">
    <property type="protein sequence ID" value="GGI94879.1"/>
    <property type="molecule type" value="Genomic_DNA"/>
</dbReference>
<proteinExistence type="predicted"/>
<reference evidence="3" key="2">
    <citation type="submission" date="2020-09" db="EMBL/GenBank/DDBJ databases">
        <authorList>
            <person name="Sun Q."/>
            <person name="Ohkuma M."/>
        </authorList>
    </citation>
    <scope>NUCLEOTIDE SEQUENCE</scope>
    <source>
        <strain evidence="3">JCM 18487</strain>
    </source>
</reference>